<evidence type="ECO:0000256" key="3">
    <source>
        <dbReference type="ARBA" id="ARBA00011245"/>
    </source>
</evidence>
<dbReference type="GO" id="GO:0046872">
    <property type="term" value="F:metal ion binding"/>
    <property type="evidence" value="ECO:0007669"/>
    <property type="project" value="UniProtKB-UniRule"/>
</dbReference>
<evidence type="ECO:0000256" key="11">
    <source>
        <dbReference type="RuleBase" id="RU367085"/>
    </source>
</evidence>
<comment type="cofactor">
    <cofactor evidence="1 11">
        <name>Mn(2+)</name>
        <dbReference type="ChEBI" id="CHEBI:29035"/>
    </cofactor>
</comment>
<keyword evidence="7 11" id="KW-0378">Hydrolase</keyword>
<keyword evidence="8 11" id="KW-0694">RNA-binding</keyword>
<dbReference type="PANTHER" id="PTHR12439">
    <property type="entry name" value="PLACENTAL PROTEIN 11-RELATED"/>
    <property type="match status" value="1"/>
</dbReference>
<dbReference type="InterPro" id="IPR037227">
    <property type="entry name" value="EndoU-like"/>
</dbReference>
<organism evidence="13 14">
    <name type="scientific">Oesophagostomum dentatum</name>
    <name type="common">Nodular worm</name>
    <dbReference type="NCBI Taxonomy" id="61180"/>
    <lineage>
        <taxon>Eukaryota</taxon>
        <taxon>Metazoa</taxon>
        <taxon>Ecdysozoa</taxon>
        <taxon>Nematoda</taxon>
        <taxon>Chromadorea</taxon>
        <taxon>Rhabditida</taxon>
        <taxon>Rhabditina</taxon>
        <taxon>Rhabditomorpha</taxon>
        <taxon>Strongyloidea</taxon>
        <taxon>Strongylidae</taxon>
        <taxon>Oesophagostomum</taxon>
    </lineage>
</organism>
<dbReference type="PANTHER" id="PTHR12439:SF11">
    <property type="entry name" value="URIDYLATE-SPECIFIC ENDORIBONUCLEASE"/>
    <property type="match status" value="1"/>
</dbReference>
<evidence type="ECO:0000256" key="6">
    <source>
        <dbReference type="ARBA" id="ARBA00022759"/>
    </source>
</evidence>
<evidence type="ECO:0000313" key="13">
    <source>
        <dbReference type="EMBL" id="KHJ77117.1"/>
    </source>
</evidence>
<comment type="subunit">
    <text evidence="3 11">Monomer.</text>
</comment>
<keyword evidence="4 11" id="KW-0540">Nuclease</keyword>
<dbReference type="GO" id="GO:0003723">
    <property type="term" value="F:RNA binding"/>
    <property type="evidence" value="ECO:0007669"/>
    <property type="project" value="UniProtKB-UniRule"/>
</dbReference>
<dbReference type="Pfam" id="PF09412">
    <property type="entry name" value="XendoU"/>
    <property type="match status" value="1"/>
</dbReference>
<evidence type="ECO:0000256" key="4">
    <source>
        <dbReference type="ARBA" id="ARBA00022722"/>
    </source>
</evidence>
<proteinExistence type="inferred from homology"/>
<evidence type="ECO:0000256" key="8">
    <source>
        <dbReference type="ARBA" id="ARBA00022884"/>
    </source>
</evidence>
<accession>A0A0B1S0Y0</accession>
<dbReference type="Proteomes" id="UP000053660">
    <property type="component" value="Unassembled WGS sequence"/>
</dbReference>
<dbReference type="PROSITE" id="PS51959">
    <property type="entry name" value="ENDOU"/>
    <property type="match status" value="1"/>
</dbReference>
<protein>
    <submittedName>
        <fullName evidence="13">Endoribonuclease XendoU</fullName>
    </submittedName>
</protein>
<dbReference type="SUPFAM" id="SSF142877">
    <property type="entry name" value="EndoU-like"/>
    <property type="match status" value="1"/>
</dbReference>
<evidence type="ECO:0000259" key="12">
    <source>
        <dbReference type="PROSITE" id="PS51959"/>
    </source>
</evidence>
<evidence type="ECO:0000256" key="1">
    <source>
        <dbReference type="ARBA" id="ARBA00001936"/>
    </source>
</evidence>
<sequence>MLVILEIDVIVSENVTVLQQKFNRPLFGNVKTDHATYKKLDELLTFYNPDANEPEIYTPAWESAISSFVDAVMKTNVMKSAQQFLAGKGLASLDDYNFKAELMALWFTPYARGPSTGSSGFEALFAGEVQDGKVIRFANWYRLSQLEKQGLINYQEQKQAVSKTNFVHSVSPICISYKNLQICSK</sequence>
<gene>
    <name evidence="13" type="ORF">OESDEN_23263</name>
</gene>
<keyword evidence="5 11" id="KW-0479">Metal-binding</keyword>
<dbReference type="CDD" id="cd21159">
    <property type="entry name" value="XendoU"/>
    <property type="match status" value="1"/>
</dbReference>
<name>A0A0B1S0Y0_OESDE</name>
<reference evidence="13 14" key="1">
    <citation type="submission" date="2014-03" db="EMBL/GenBank/DDBJ databases">
        <title>Draft genome of the hookworm Oesophagostomum dentatum.</title>
        <authorList>
            <person name="Mitreva M."/>
        </authorList>
    </citation>
    <scope>NUCLEOTIDE SEQUENCE [LARGE SCALE GENOMIC DNA]</scope>
    <source>
        <strain evidence="13 14">OD-Hann</strain>
    </source>
</reference>
<dbReference type="InterPro" id="IPR018998">
    <property type="entry name" value="EndoU_C"/>
</dbReference>
<keyword evidence="10" id="KW-0456">Lyase</keyword>
<dbReference type="GO" id="GO:0016829">
    <property type="term" value="F:lyase activity"/>
    <property type="evidence" value="ECO:0007669"/>
    <property type="project" value="UniProtKB-KW"/>
</dbReference>
<evidence type="ECO:0000256" key="10">
    <source>
        <dbReference type="ARBA" id="ARBA00023239"/>
    </source>
</evidence>
<dbReference type="GO" id="GO:0016787">
    <property type="term" value="F:hydrolase activity"/>
    <property type="evidence" value="ECO:0007669"/>
    <property type="project" value="UniProtKB-KW"/>
</dbReference>
<dbReference type="GO" id="GO:0004521">
    <property type="term" value="F:RNA endonuclease activity"/>
    <property type="evidence" value="ECO:0007669"/>
    <property type="project" value="UniProtKB-UniRule"/>
</dbReference>
<comment type="similarity">
    <text evidence="2 11">Belongs to the ENDOU family.</text>
</comment>
<dbReference type="AlphaFoldDB" id="A0A0B1S0Y0"/>
<evidence type="ECO:0000256" key="5">
    <source>
        <dbReference type="ARBA" id="ARBA00022723"/>
    </source>
</evidence>
<evidence type="ECO:0000256" key="7">
    <source>
        <dbReference type="ARBA" id="ARBA00022801"/>
    </source>
</evidence>
<keyword evidence="9 11" id="KW-0464">Manganese</keyword>
<evidence type="ECO:0000256" key="2">
    <source>
        <dbReference type="ARBA" id="ARBA00010168"/>
    </source>
</evidence>
<dbReference type="InterPro" id="IPR039787">
    <property type="entry name" value="ENDOU"/>
</dbReference>
<feature type="domain" description="EndoU" evidence="12">
    <location>
        <begin position="1"/>
        <end position="185"/>
    </location>
</feature>
<dbReference type="EMBL" id="KN611081">
    <property type="protein sequence ID" value="KHJ77117.1"/>
    <property type="molecule type" value="Genomic_DNA"/>
</dbReference>
<evidence type="ECO:0000313" key="14">
    <source>
        <dbReference type="Proteomes" id="UP000053660"/>
    </source>
</evidence>
<keyword evidence="14" id="KW-1185">Reference proteome</keyword>
<evidence type="ECO:0000256" key="9">
    <source>
        <dbReference type="ARBA" id="ARBA00023211"/>
    </source>
</evidence>
<keyword evidence="6 11" id="KW-0255">Endonuclease</keyword>
<dbReference type="OrthoDB" id="430326at2759"/>